<evidence type="ECO:0000313" key="3">
    <source>
        <dbReference type="EMBL" id="KAK9510958.1"/>
    </source>
</evidence>
<name>A0AAW1DJB1_9HEMI</name>
<accession>A0AAW1DJB1</accession>
<comment type="caution">
    <text evidence="3">The sequence shown here is derived from an EMBL/GenBank/DDBJ whole genome shotgun (WGS) entry which is preliminary data.</text>
</comment>
<dbReference type="InterPro" id="IPR032794">
    <property type="entry name" value="LINES_N"/>
</dbReference>
<feature type="domain" description="Protein Lines C-terminal" evidence="2">
    <location>
        <begin position="568"/>
        <end position="604"/>
    </location>
</feature>
<reference evidence="3 4" key="1">
    <citation type="submission" date="2022-12" db="EMBL/GenBank/DDBJ databases">
        <title>Chromosome-level genome assembly of true bugs.</title>
        <authorList>
            <person name="Ma L."/>
            <person name="Li H."/>
        </authorList>
    </citation>
    <scope>NUCLEOTIDE SEQUENCE [LARGE SCALE GENOMIC DNA]</scope>
    <source>
        <strain evidence="3">Lab_2022b</strain>
    </source>
</reference>
<feature type="domain" description="Protein Lines N-terminal" evidence="1">
    <location>
        <begin position="235"/>
        <end position="561"/>
    </location>
</feature>
<dbReference type="InterPro" id="IPR029415">
    <property type="entry name" value="Lines_C"/>
</dbReference>
<dbReference type="Proteomes" id="UP001461498">
    <property type="component" value="Unassembled WGS sequence"/>
</dbReference>
<proteinExistence type="predicted"/>
<dbReference type="InterPro" id="IPR024875">
    <property type="entry name" value="Protein_Lines"/>
</dbReference>
<evidence type="ECO:0008006" key="5">
    <source>
        <dbReference type="Google" id="ProtNLM"/>
    </source>
</evidence>
<keyword evidence="4" id="KW-1185">Reference proteome</keyword>
<dbReference type="AlphaFoldDB" id="A0AAW1DJB1"/>
<dbReference type="Pfam" id="PF14694">
    <property type="entry name" value="LINES_N"/>
    <property type="match status" value="1"/>
</dbReference>
<organism evidence="3 4">
    <name type="scientific">Rhynocoris fuscipes</name>
    <dbReference type="NCBI Taxonomy" id="488301"/>
    <lineage>
        <taxon>Eukaryota</taxon>
        <taxon>Metazoa</taxon>
        <taxon>Ecdysozoa</taxon>
        <taxon>Arthropoda</taxon>
        <taxon>Hexapoda</taxon>
        <taxon>Insecta</taxon>
        <taxon>Pterygota</taxon>
        <taxon>Neoptera</taxon>
        <taxon>Paraneoptera</taxon>
        <taxon>Hemiptera</taxon>
        <taxon>Heteroptera</taxon>
        <taxon>Panheteroptera</taxon>
        <taxon>Cimicomorpha</taxon>
        <taxon>Reduviidae</taxon>
        <taxon>Harpactorinae</taxon>
        <taxon>Harpactorini</taxon>
        <taxon>Rhynocoris</taxon>
    </lineage>
</organism>
<sequence>MGKSLVNVNNKSVRWNNLTFLMVLTKQKSAPVAAMEEPVKKKSKRSEEENNYDLDTLLKNLLGQCLCSMPESVIWRPFRGLKILRQEDSQGFCVTYIANWSRDRTLLFVSAVQILCETAIKQNARGLVCSKIRDVCDALTRNEYGLVDFLIELSAHSDRYVSFVSGRALTSFFLVSRAHVDPRWLDKLTENALSTTHPQKMSFSLDVMKRVTEWKDCEEHPLEDRETQPPASCHVLSVSDPDSLDSSQIKCLCIKALEAKWPAIVGKFERILSTSPTQHESTVITFLGLWEAIISVKANLSIVDTKPFYAHLANFVALLNSRVSPVVWKQMLDLFNEVLCYGSTLALQDILAEEPCSLAHLIVRSVKDWRLLEAIPFRDGSGRFGGGSGDGDRPLLQKAVLLVLKAVAVTVKETRCESSSDSSVCSESEDADADMAVIERSIREVLRQLDNCVKALLPFHPETPLAQWVVQLFSDQDDALVEGMVCCLDVSVGLFHRENASQDLRRALSPAISLAQFLRTVSHGPDVLLDLLVSNETCFLLYLLRLLKYIRRNWQEFASVCGSELSDIMSVFSRLHLAIERLIARSLFPYNINPVLRLLKKCEQMYEGMNA</sequence>
<dbReference type="PANTHER" id="PTHR16057">
    <property type="entry name" value="WINS1, 2 PROTEIN"/>
    <property type="match status" value="1"/>
</dbReference>
<dbReference type="PANTHER" id="PTHR16057:SF1">
    <property type="entry name" value="PROTEIN LINES HOMOLOG 1"/>
    <property type="match status" value="1"/>
</dbReference>
<dbReference type="EMBL" id="JAPXFL010000002">
    <property type="protein sequence ID" value="KAK9510958.1"/>
    <property type="molecule type" value="Genomic_DNA"/>
</dbReference>
<evidence type="ECO:0000259" key="2">
    <source>
        <dbReference type="Pfam" id="PF14695"/>
    </source>
</evidence>
<evidence type="ECO:0000259" key="1">
    <source>
        <dbReference type="Pfam" id="PF14694"/>
    </source>
</evidence>
<gene>
    <name evidence="3" type="ORF">O3M35_005626</name>
</gene>
<dbReference type="Pfam" id="PF14695">
    <property type="entry name" value="LINES_C"/>
    <property type="match status" value="1"/>
</dbReference>
<protein>
    <recommendedName>
        <fullName evidence="5">Protein lines</fullName>
    </recommendedName>
</protein>
<evidence type="ECO:0000313" key="4">
    <source>
        <dbReference type="Proteomes" id="UP001461498"/>
    </source>
</evidence>